<feature type="compositionally biased region" description="Acidic residues" evidence="2">
    <location>
        <begin position="122"/>
        <end position="131"/>
    </location>
</feature>
<dbReference type="GO" id="GO:0004864">
    <property type="term" value="F:protein phosphatase inhibitor activity"/>
    <property type="evidence" value="ECO:0007669"/>
    <property type="project" value="InterPro"/>
</dbReference>
<reference evidence="3 4" key="1">
    <citation type="journal article" date="2017" name="Gigascience">
        <title>Genome sequence of the small brown planthopper, Laodelphax striatellus.</title>
        <authorList>
            <person name="Zhu J."/>
            <person name="Jiang F."/>
            <person name="Wang X."/>
            <person name="Yang P."/>
            <person name="Bao Y."/>
            <person name="Zhao W."/>
            <person name="Wang W."/>
            <person name="Lu H."/>
            <person name="Wang Q."/>
            <person name="Cui N."/>
            <person name="Li J."/>
            <person name="Chen X."/>
            <person name="Luo L."/>
            <person name="Yu J."/>
            <person name="Kang L."/>
            <person name="Cui F."/>
        </authorList>
    </citation>
    <scope>NUCLEOTIDE SEQUENCE [LARGE SCALE GENOMIC DNA]</scope>
    <source>
        <strain evidence="3">Lst14</strain>
    </source>
</reference>
<feature type="region of interest" description="Disordered" evidence="2">
    <location>
        <begin position="1"/>
        <end position="81"/>
    </location>
</feature>
<keyword evidence="4" id="KW-1185">Reference proteome</keyword>
<dbReference type="Proteomes" id="UP000291343">
    <property type="component" value="Unassembled WGS sequence"/>
</dbReference>
<dbReference type="STRING" id="195883.A0A482XNW3"/>
<evidence type="ECO:0000256" key="1">
    <source>
        <dbReference type="ARBA" id="ARBA00005472"/>
    </source>
</evidence>
<accession>A0A482XNW3</accession>
<evidence type="ECO:0000256" key="2">
    <source>
        <dbReference type="SAM" id="MobiDB-lite"/>
    </source>
</evidence>
<name>A0A482XNW3_LAOST</name>
<dbReference type="InParanoid" id="A0A482XNW3"/>
<dbReference type="Gene3D" id="6.10.250.1050">
    <property type="match status" value="2"/>
</dbReference>
<dbReference type="AlphaFoldDB" id="A0A482XNW3"/>
<organism evidence="3 4">
    <name type="scientific">Laodelphax striatellus</name>
    <name type="common">Small brown planthopper</name>
    <name type="synonym">Delphax striatella</name>
    <dbReference type="NCBI Taxonomy" id="195883"/>
    <lineage>
        <taxon>Eukaryota</taxon>
        <taxon>Metazoa</taxon>
        <taxon>Ecdysozoa</taxon>
        <taxon>Arthropoda</taxon>
        <taxon>Hexapoda</taxon>
        <taxon>Insecta</taxon>
        <taxon>Pterygota</taxon>
        <taxon>Neoptera</taxon>
        <taxon>Paraneoptera</taxon>
        <taxon>Hemiptera</taxon>
        <taxon>Auchenorrhyncha</taxon>
        <taxon>Fulgoroidea</taxon>
        <taxon>Delphacidae</taxon>
        <taxon>Criomorphinae</taxon>
        <taxon>Laodelphax</taxon>
    </lineage>
</organism>
<feature type="region of interest" description="Disordered" evidence="2">
    <location>
        <begin position="196"/>
        <end position="248"/>
    </location>
</feature>
<protein>
    <recommendedName>
        <fullName evidence="5">Protein phosphatase inhibitor 2</fullName>
    </recommendedName>
</protein>
<dbReference type="PANTHER" id="PTHR12398">
    <property type="entry name" value="PROTEIN PHOSPHATASE INHIBITOR"/>
    <property type="match status" value="1"/>
</dbReference>
<dbReference type="InterPro" id="IPR007062">
    <property type="entry name" value="PPI-2"/>
</dbReference>
<evidence type="ECO:0000313" key="4">
    <source>
        <dbReference type="Proteomes" id="UP000291343"/>
    </source>
</evidence>
<dbReference type="EMBL" id="QKKF02004804">
    <property type="protein sequence ID" value="RZF47088.1"/>
    <property type="molecule type" value="Genomic_DNA"/>
</dbReference>
<feature type="compositionally biased region" description="Basic and acidic residues" evidence="2">
    <location>
        <begin position="139"/>
        <end position="158"/>
    </location>
</feature>
<dbReference type="GO" id="GO:0009966">
    <property type="term" value="P:regulation of signal transduction"/>
    <property type="evidence" value="ECO:0007669"/>
    <property type="project" value="InterPro"/>
</dbReference>
<evidence type="ECO:0008006" key="5">
    <source>
        <dbReference type="Google" id="ProtNLM"/>
    </source>
</evidence>
<evidence type="ECO:0000313" key="3">
    <source>
        <dbReference type="EMBL" id="RZF47088.1"/>
    </source>
</evidence>
<gene>
    <name evidence="3" type="ORF">LSTR_LSTR004488</name>
</gene>
<comment type="similarity">
    <text evidence="1">Belongs to the protein phosphatase inhibitor 2 family.</text>
</comment>
<feature type="compositionally biased region" description="Basic and acidic residues" evidence="2">
    <location>
        <begin position="169"/>
        <end position="179"/>
    </location>
</feature>
<dbReference type="Pfam" id="PF04979">
    <property type="entry name" value="IPP-2"/>
    <property type="match status" value="1"/>
</dbReference>
<proteinExistence type="inferred from homology"/>
<sequence length="248" mass="28002">MSSKDKHHEEKGKHNEDDKHKHKEDNQDKKEGQSADADDTEDKDENMADISAAIAQQLKKKPHKSILKPSSSFESVEKEKAAARAKSMKWDEMNIIATLHPADKDYGFMKIDEAPTPYEKPIEDEDEDDGGIDAQLLADKIRLGADTDPKSLTRRVSEDSSGDEDETPEERAHRKEFEMKRKAHYNEFFAAKVARKIMDDDEDEDLAQEDDEEEEEEEDCEGEDCDGKKKNAKKKKTASTGDGAGTSN</sequence>
<comment type="caution">
    <text evidence="3">The sequence shown here is derived from an EMBL/GenBank/DDBJ whole genome shotgun (WGS) entry which is preliminary data.</text>
</comment>
<feature type="region of interest" description="Disordered" evidence="2">
    <location>
        <begin position="118"/>
        <end position="179"/>
    </location>
</feature>
<feature type="compositionally biased region" description="Basic and acidic residues" evidence="2">
    <location>
        <begin position="1"/>
        <end position="33"/>
    </location>
</feature>
<feature type="compositionally biased region" description="Acidic residues" evidence="2">
    <location>
        <begin position="199"/>
        <end position="224"/>
    </location>
</feature>
<dbReference type="OrthoDB" id="551302at2759"/>
<dbReference type="PANTHER" id="PTHR12398:SF20">
    <property type="entry name" value="PROTEIN PHOSPHATASE 1 REGULATORY INHIBITOR SUBUNIT 2"/>
    <property type="match status" value="1"/>
</dbReference>